<evidence type="ECO:0000313" key="1">
    <source>
        <dbReference type="Proteomes" id="UP000095282"/>
    </source>
</evidence>
<reference evidence="2" key="1">
    <citation type="submission" date="2016-11" db="UniProtKB">
        <authorList>
            <consortium name="WormBaseParasite"/>
        </authorList>
    </citation>
    <scope>IDENTIFICATION</scope>
</reference>
<dbReference type="Proteomes" id="UP000095282">
    <property type="component" value="Unplaced"/>
</dbReference>
<sequence>MDRICQSGKFGASDRINSEKNCISGVDPLVLGRELRKGRKFLKIRSKYAESFNLMITTEVTKETMTCSHFYLLILL</sequence>
<protein>
    <submittedName>
        <fullName evidence="2">Uncharacterized protein</fullName>
    </submittedName>
</protein>
<proteinExistence type="predicted"/>
<evidence type="ECO:0000313" key="2">
    <source>
        <dbReference type="WBParaSite" id="Csp11.Scaffold629.g9707.t1"/>
    </source>
</evidence>
<dbReference type="AlphaFoldDB" id="A0A1I7UIN9"/>
<name>A0A1I7UIN9_9PELO</name>
<dbReference type="WBParaSite" id="Csp11.Scaffold629.g9707.t1">
    <property type="protein sequence ID" value="Csp11.Scaffold629.g9707.t1"/>
    <property type="gene ID" value="Csp11.Scaffold629.g9707"/>
</dbReference>
<organism evidence="1 2">
    <name type="scientific">Caenorhabditis tropicalis</name>
    <dbReference type="NCBI Taxonomy" id="1561998"/>
    <lineage>
        <taxon>Eukaryota</taxon>
        <taxon>Metazoa</taxon>
        <taxon>Ecdysozoa</taxon>
        <taxon>Nematoda</taxon>
        <taxon>Chromadorea</taxon>
        <taxon>Rhabditida</taxon>
        <taxon>Rhabditina</taxon>
        <taxon>Rhabditomorpha</taxon>
        <taxon>Rhabditoidea</taxon>
        <taxon>Rhabditidae</taxon>
        <taxon>Peloderinae</taxon>
        <taxon>Caenorhabditis</taxon>
    </lineage>
</organism>
<keyword evidence="1" id="KW-1185">Reference proteome</keyword>
<accession>A0A1I7UIN9</accession>